<evidence type="ECO:0000313" key="3">
    <source>
        <dbReference type="EMBL" id="KAK0624984.1"/>
    </source>
</evidence>
<dbReference type="EMBL" id="JAULSR010000003">
    <property type="protein sequence ID" value="KAK0624984.1"/>
    <property type="molecule type" value="Genomic_DNA"/>
</dbReference>
<feature type="region of interest" description="Disordered" evidence="1">
    <location>
        <begin position="262"/>
        <end position="292"/>
    </location>
</feature>
<comment type="caution">
    <text evidence="3">The sequence shown here is derived from an EMBL/GenBank/DDBJ whole genome shotgun (WGS) entry which is preliminary data.</text>
</comment>
<dbReference type="Pfam" id="PF11696">
    <property type="entry name" value="DUF3292"/>
    <property type="match status" value="1"/>
</dbReference>
<proteinExistence type="predicted"/>
<organism evidence="3 4">
    <name type="scientific">Bombardia bombarda</name>
    <dbReference type="NCBI Taxonomy" id="252184"/>
    <lineage>
        <taxon>Eukaryota</taxon>
        <taxon>Fungi</taxon>
        <taxon>Dikarya</taxon>
        <taxon>Ascomycota</taxon>
        <taxon>Pezizomycotina</taxon>
        <taxon>Sordariomycetes</taxon>
        <taxon>Sordariomycetidae</taxon>
        <taxon>Sordariales</taxon>
        <taxon>Lasiosphaeriaceae</taxon>
        <taxon>Bombardia</taxon>
    </lineage>
</organism>
<protein>
    <submittedName>
        <fullName evidence="3">Uncharacterized protein</fullName>
    </submittedName>
</protein>
<evidence type="ECO:0000256" key="1">
    <source>
        <dbReference type="SAM" id="MobiDB-lite"/>
    </source>
</evidence>
<dbReference type="PANTHER" id="PTHR38694:SF1">
    <property type="entry name" value="PEROXIN DOMAIN-CONTAINING PROTEIN"/>
    <property type="match status" value="1"/>
</dbReference>
<dbReference type="AlphaFoldDB" id="A0AA39X0E5"/>
<accession>A0AA39X0E5</accession>
<keyword evidence="2" id="KW-1133">Transmembrane helix</keyword>
<dbReference type="PANTHER" id="PTHR38694">
    <property type="entry name" value="CONSERVED EXPRESSED PROTEIN"/>
    <property type="match status" value="1"/>
</dbReference>
<name>A0AA39X0E5_9PEZI</name>
<gene>
    <name evidence="3" type="ORF">B0T17DRAFT_531609</name>
</gene>
<dbReference type="Proteomes" id="UP001174934">
    <property type="component" value="Unassembled WGS sequence"/>
</dbReference>
<evidence type="ECO:0000313" key="4">
    <source>
        <dbReference type="Proteomes" id="UP001174934"/>
    </source>
</evidence>
<keyword evidence="2" id="KW-0472">Membrane</keyword>
<keyword evidence="2" id="KW-0812">Transmembrane</keyword>
<dbReference type="InterPro" id="IPR021709">
    <property type="entry name" value="DUF3292"/>
</dbReference>
<feature type="region of interest" description="Disordered" evidence="1">
    <location>
        <begin position="1"/>
        <end position="25"/>
    </location>
</feature>
<feature type="transmembrane region" description="Helical" evidence="2">
    <location>
        <begin position="167"/>
        <end position="196"/>
    </location>
</feature>
<keyword evidence="4" id="KW-1185">Reference proteome</keyword>
<evidence type="ECO:0000256" key="2">
    <source>
        <dbReference type="SAM" id="Phobius"/>
    </source>
</evidence>
<reference evidence="3" key="1">
    <citation type="submission" date="2023-06" db="EMBL/GenBank/DDBJ databases">
        <title>Genome-scale phylogeny and comparative genomics of the fungal order Sordariales.</title>
        <authorList>
            <consortium name="Lawrence Berkeley National Laboratory"/>
            <person name="Hensen N."/>
            <person name="Bonometti L."/>
            <person name="Westerberg I."/>
            <person name="Brannstrom I.O."/>
            <person name="Guillou S."/>
            <person name="Cros-Aarteil S."/>
            <person name="Calhoun S."/>
            <person name="Haridas S."/>
            <person name="Kuo A."/>
            <person name="Mondo S."/>
            <person name="Pangilinan J."/>
            <person name="Riley R."/>
            <person name="LaButti K."/>
            <person name="Andreopoulos B."/>
            <person name="Lipzen A."/>
            <person name="Chen C."/>
            <person name="Yanf M."/>
            <person name="Daum C."/>
            <person name="Ng V."/>
            <person name="Clum A."/>
            <person name="Steindorff A."/>
            <person name="Ohm R."/>
            <person name="Martin F."/>
            <person name="Silar P."/>
            <person name="Natvig D."/>
            <person name="Lalanne C."/>
            <person name="Gautier V."/>
            <person name="Ament-velasquez S.L."/>
            <person name="Kruys A."/>
            <person name="Hutchinson M.I."/>
            <person name="Powell A.J."/>
            <person name="Barry K."/>
            <person name="Miller A.N."/>
            <person name="Grigoriev I.V."/>
            <person name="Debuchy R."/>
            <person name="Gladieux P."/>
            <person name="Thoren M.H."/>
            <person name="Johannesson H."/>
        </authorList>
    </citation>
    <scope>NUCLEOTIDE SEQUENCE</scope>
    <source>
        <strain evidence="3">SMH3391-2</strain>
    </source>
</reference>
<sequence length="650" mass="70500">MATTDRESNAATGDSGPGTEFRDLLPIPAVNSDDITVPGQNGGVASGPTFSHQLATDDHEQKGMAQLDHEKEVLNLGWNEKKEMIPAPLVGGMGNEELWMLQIYQLKATPYPVPGGLDLNIADEEEFSPDKLRTGVERLYMTVGVGLLAAVKHVARLRSWRESRRTACFAGAYFVAWLFDFLVPLTSVVIIALITYPPSRHFLFPPAPVALVDSSTGGLQKPGAGVLGSHDSAMGAPENHKGEAVEKEASNFVNTISSVVLSSATGKPPQGPESDGQQSAITAEATDPTSSAPMEQALWKKMRPIMHMIGDVTDTWERFANALSPTPPFPRETSRLRIATLVIPVFGLSLFVTSYMFMKGVTFGIGFGFFGDPVISRGLDWLNRTIPDWKKLFEMRNTILKGVPTNAQLTITLLRPPPAKPAALTDDHLRATGGDDAPMDASPAEIAAAIRHDPLADRERQDGSDIDHSTNAHHGKLGHRIVGFVRNATKGLVKTAVGADTVRAKAGISHHAKERLGVIPKPDAVPVSGPVEFKARYNGKKGHVYLSTTATIPMLAFSAKETMEEVGGQKREDLHPAWSVAVADIAELKKIGGYGWKAKLVVGWSMERELADGLEIRTVERQVYKITAVPLRDELFNRVVAMGAQKWEAW</sequence>
<feature type="compositionally biased region" description="Polar residues" evidence="1">
    <location>
        <begin position="275"/>
        <end position="292"/>
    </location>
</feature>